<dbReference type="InterPro" id="IPR036590">
    <property type="entry name" value="SRAP-like"/>
</dbReference>
<dbReference type="RefSeq" id="WP_152766496.1">
    <property type="nucleotide sequence ID" value="NZ_WHLY01000004.1"/>
</dbReference>
<keyword evidence="6" id="KW-0238">DNA-binding</keyword>
<keyword evidence="5" id="KW-0190">Covalent protein-DNA linkage</keyword>
<dbReference type="GO" id="GO:0006508">
    <property type="term" value="P:proteolysis"/>
    <property type="evidence" value="ECO:0007669"/>
    <property type="project" value="UniProtKB-KW"/>
</dbReference>
<evidence type="ECO:0000256" key="6">
    <source>
        <dbReference type="ARBA" id="ARBA00023125"/>
    </source>
</evidence>
<gene>
    <name evidence="9" type="ORF">GBK04_28655</name>
</gene>
<name>A0A7C9BW04_9BACT</name>
<dbReference type="GO" id="GO:0003697">
    <property type="term" value="F:single-stranded DNA binding"/>
    <property type="evidence" value="ECO:0007669"/>
    <property type="project" value="InterPro"/>
</dbReference>
<evidence type="ECO:0000256" key="2">
    <source>
        <dbReference type="ARBA" id="ARBA00022670"/>
    </source>
</evidence>
<evidence type="ECO:0000256" key="8">
    <source>
        <dbReference type="RuleBase" id="RU364100"/>
    </source>
</evidence>
<dbReference type="EC" id="3.4.-.-" evidence="8"/>
<dbReference type="Gene3D" id="3.90.1680.10">
    <property type="entry name" value="SOS response associated peptidase-like"/>
    <property type="match status" value="1"/>
</dbReference>
<dbReference type="Proteomes" id="UP000479293">
    <property type="component" value="Unassembled WGS sequence"/>
</dbReference>
<protein>
    <recommendedName>
        <fullName evidence="8">Abasic site processing protein</fullName>
        <ecNumber evidence="8">3.4.-.-</ecNumber>
    </recommendedName>
</protein>
<proteinExistence type="inferred from homology"/>
<comment type="similarity">
    <text evidence="1 8">Belongs to the SOS response-associated peptidase family.</text>
</comment>
<evidence type="ECO:0000313" key="10">
    <source>
        <dbReference type="Proteomes" id="UP000479293"/>
    </source>
</evidence>
<dbReference type="GO" id="GO:0008233">
    <property type="term" value="F:peptidase activity"/>
    <property type="evidence" value="ECO:0007669"/>
    <property type="project" value="UniProtKB-KW"/>
</dbReference>
<keyword evidence="7" id="KW-0456">Lyase</keyword>
<dbReference type="GO" id="GO:0016829">
    <property type="term" value="F:lyase activity"/>
    <property type="evidence" value="ECO:0007669"/>
    <property type="project" value="UniProtKB-KW"/>
</dbReference>
<dbReference type="SUPFAM" id="SSF143081">
    <property type="entry name" value="BB1717-like"/>
    <property type="match status" value="1"/>
</dbReference>
<comment type="caution">
    <text evidence="9">The sequence shown here is derived from an EMBL/GenBank/DDBJ whole genome shotgun (WGS) entry which is preliminary data.</text>
</comment>
<evidence type="ECO:0000256" key="3">
    <source>
        <dbReference type="ARBA" id="ARBA00022763"/>
    </source>
</evidence>
<dbReference type="EMBL" id="WHLY01000004">
    <property type="protein sequence ID" value="MPR37199.1"/>
    <property type="molecule type" value="Genomic_DNA"/>
</dbReference>
<evidence type="ECO:0000256" key="5">
    <source>
        <dbReference type="ARBA" id="ARBA00023124"/>
    </source>
</evidence>
<organism evidence="9 10">
    <name type="scientific">Salmonirosea aquatica</name>
    <dbReference type="NCBI Taxonomy" id="2654236"/>
    <lineage>
        <taxon>Bacteria</taxon>
        <taxon>Pseudomonadati</taxon>
        <taxon>Bacteroidota</taxon>
        <taxon>Cytophagia</taxon>
        <taxon>Cytophagales</taxon>
        <taxon>Spirosomataceae</taxon>
        <taxon>Salmonirosea</taxon>
    </lineage>
</organism>
<keyword evidence="3" id="KW-0227">DNA damage</keyword>
<accession>A0A7C9BW04</accession>
<dbReference type="PANTHER" id="PTHR13604">
    <property type="entry name" value="DC12-RELATED"/>
    <property type="match status" value="1"/>
</dbReference>
<evidence type="ECO:0000313" key="9">
    <source>
        <dbReference type="EMBL" id="MPR37199.1"/>
    </source>
</evidence>
<reference evidence="9 10" key="1">
    <citation type="submission" date="2019-10" db="EMBL/GenBank/DDBJ databases">
        <title>Draft Genome Sequence of Cytophagaceae sp. SJW1-29.</title>
        <authorList>
            <person name="Choi A."/>
        </authorList>
    </citation>
    <scope>NUCLEOTIDE SEQUENCE [LARGE SCALE GENOMIC DNA]</scope>
    <source>
        <strain evidence="9 10">SJW1-29</strain>
    </source>
</reference>
<evidence type="ECO:0000256" key="7">
    <source>
        <dbReference type="ARBA" id="ARBA00023239"/>
    </source>
</evidence>
<dbReference type="Pfam" id="PF02586">
    <property type="entry name" value="SRAP"/>
    <property type="match status" value="1"/>
</dbReference>
<evidence type="ECO:0000256" key="1">
    <source>
        <dbReference type="ARBA" id="ARBA00008136"/>
    </source>
</evidence>
<keyword evidence="2 8" id="KW-0645">Protease</keyword>
<sequence length="243" mass="27736">MCYHTSLNVKQAVLEARYRAQMPEGKRWDPVIHANAYAVPVWPLVTSEQPHTFAMLMWGMIPGWVKTVQDAKKLRTMTINGRYEAMYEKPSFRAAAGAEKGCLIPVSGFFEWHTQGKKKYPFYIRPNQQEIVSIAGLWDEWADPATGEVHSTYTMLTQPTNALMAKIHNSKKRMPCLLTQEQEREYLKKSLQQKEVLELLAEAYAASALEAYSVNKLITSRTEPTDVPAVLEPHTYPEIAYLL</sequence>
<dbReference type="InterPro" id="IPR003738">
    <property type="entry name" value="SRAP"/>
</dbReference>
<dbReference type="GO" id="GO:0106300">
    <property type="term" value="P:protein-DNA covalent cross-linking repair"/>
    <property type="evidence" value="ECO:0007669"/>
    <property type="project" value="InterPro"/>
</dbReference>
<dbReference type="PANTHER" id="PTHR13604:SF0">
    <property type="entry name" value="ABASIC SITE PROCESSING PROTEIN HMCES"/>
    <property type="match status" value="1"/>
</dbReference>
<dbReference type="AlphaFoldDB" id="A0A7C9BW04"/>
<keyword evidence="10" id="KW-1185">Reference proteome</keyword>
<evidence type="ECO:0000256" key="4">
    <source>
        <dbReference type="ARBA" id="ARBA00022801"/>
    </source>
</evidence>
<keyword evidence="4 8" id="KW-0378">Hydrolase</keyword>